<dbReference type="AlphaFoldDB" id="A0A4U0X8P3"/>
<sequence length="127" mass="13301">MKLTTALTAAFATTTLAMSDQAMCQKKNAHAVQAIQQFCAKTNIVAPSSYASAGAHVGTGGPHDTKLSITAVCSPAQWVPQQYCLSQFYNMCATGDDVGDASPRLYGSGAYHCQTWNFAVGAKFGGL</sequence>
<proteinExistence type="predicted"/>
<protein>
    <submittedName>
        <fullName evidence="2">Uncharacterized protein</fullName>
    </submittedName>
</protein>
<evidence type="ECO:0000256" key="1">
    <source>
        <dbReference type="SAM" id="SignalP"/>
    </source>
</evidence>
<gene>
    <name evidence="2" type="ORF">B0A55_06943</name>
</gene>
<name>A0A4U0X8P3_9PEZI</name>
<feature type="chain" id="PRO_5020797570" evidence="1">
    <location>
        <begin position="18"/>
        <end position="127"/>
    </location>
</feature>
<comment type="caution">
    <text evidence="2">The sequence shown here is derived from an EMBL/GenBank/DDBJ whole genome shotgun (WGS) entry which is preliminary data.</text>
</comment>
<evidence type="ECO:0000313" key="2">
    <source>
        <dbReference type="EMBL" id="TKA71483.1"/>
    </source>
</evidence>
<evidence type="ECO:0000313" key="3">
    <source>
        <dbReference type="Proteomes" id="UP000309340"/>
    </source>
</evidence>
<keyword evidence="1" id="KW-0732">Signal</keyword>
<dbReference type="EMBL" id="NAJQ01000351">
    <property type="protein sequence ID" value="TKA71483.1"/>
    <property type="molecule type" value="Genomic_DNA"/>
</dbReference>
<dbReference type="OrthoDB" id="3828405at2759"/>
<dbReference type="Proteomes" id="UP000309340">
    <property type="component" value="Unassembled WGS sequence"/>
</dbReference>
<organism evidence="2 3">
    <name type="scientific">Friedmanniomyces simplex</name>
    <dbReference type="NCBI Taxonomy" id="329884"/>
    <lineage>
        <taxon>Eukaryota</taxon>
        <taxon>Fungi</taxon>
        <taxon>Dikarya</taxon>
        <taxon>Ascomycota</taxon>
        <taxon>Pezizomycotina</taxon>
        <taxon>Dothideomycetes</taxon>
        <taxon>Dothideomycetidae</taxon>
        <taxon>Mycosphaerellales</taxon>
        <taxon>Teratosphaeriaceae</taxon>
        <taxon>Friedmanniomyces</taxon>
    </lineage>
</organism>
<reference evidence="2 3" key="1">
    <citation type="submission" date="2017-03" db="EMBL/GenBank/DDBJ databases">
        <title>Genomes of endolithic fungi from Antarctica.</title>
        <authorList>
            <person name="Coleine C."/>
            <person name="Masonjones S."/>
            <person name="Stajich J.E."/>
        </authorList>
    </citation>
    <scope>NUCLEOTIDE SEQUENCE [LARGE SCALE GENOMIC DNA]</scope>
    <source>
        <strain evidence="2 3">CCFEE 5184</strain>
    </source>
</reference>
<accession>A0A4U0X8P3</accession>
<feature type="signal peptide" evidence="1">
    <location>
        <begin position="1"/>
        <end position="17"/>
    </location>
</feature>
<keyword evidence="3" id="KW-1185">Reference proteome</keyword>